<evidence type="ECO:0000256" key="2">
    <source>
        <dbReference type="ARBA" id="ARBA00022723"/>
    </source>
</evidence>
<name>A0A4S4AN63_9RHOO</name>
<accession>A0A4S4AN63</accession>
<evidence type="ECO:0000313" key="6">
    <source>
        <dbReference type="EMBL" id="THF61076.1"/>
    </source>
</evidence>
<dbReference type="RefSeq" id="WP_136350302.1">
    <property type="nucleotide sequence ID" value="NZ_SSOC01000010.1"/>
</dbReference>
<proteinExistence type="inferred from homology"/>
<dbReference type="PROSITE" id="PS51891">
    <property type="entry name" value="CENP_V_GFA"/>
    <property type="match status" value="1"/>
</dbReference>
<keyword evidence="4" id="KW-0456">Lyase</keyword>
<dbReference type="SUPFAM" id="SSF51316">
    <property type="entry name" value="Mss4-like"/>
    <property type="match status" value="1"/>
</dbReference>
<evidence type="ECO:0000256" key="4">
    <source>
        <dbReference type="ARBA" id="ARBA00023239"/>
    </source>
</evidence>
<dbReference type="Proteomes" id="UP000308430">
    <property type="component" value="Unassembled WGS sequence"/>
</dbReference>
<keyword evidence="2" id="KW-0479">Metal-binding</keyword>
<evidence type="ECO:0000256" key="3">
    <source>
        <dbReference type="ARBA" id="ARBA00022833"/>
    </source>
</evidence>
<gene>
    <name evidence="6" type="ORF">E6C76_21010</name>
</gene>
<evidence type="ECO:0000313" key="7">
    <source>
        <dbReference type="Proteomes" id="UP000308430"/>
    </source>
</evidence>
<reference evidence="6 7" key="1">
    <citation type="submission" date="2019-04" db="EMBL/GenBank/DDBJ databases">
        <title>Azoarcus nasutitermitis sp. nov. isolated from termite nest.</title>
        <authorList>
            <person name="Lin S.-Y."/>
            <person name="Hameed A."/>
            <person name="Hsu Y.-H."/>
            <person name="Young C.-C."/>
        </authorList>
    </citation>
    <scope>NUCLEOTIDE SEQUENCE [LARGE SCALE GENOMIC DNA]</scope>
    <source>
        <strain evidence="6 7">CC-YHH838</strain>
    </source>
</reference>
<dbReference type="OrthoDB" id="327703at2"/>
<comment type="caution">
    <text evidence="6">The sequence shown here is derived from an EMBL/GenBank/DDBJ whole genome shotgun (WGS) entry which is preliminary data.</text>
</comment>
<organism evidence="6 7">
    <name type="scientific">Pseudothauera nasutitermitis</name>
    <dbReference type="NCBI Taxonomy" id="2565930"/>
    <lineage>
        <taxon>Bacteria</taxon>
        <taxon>Pseudomonadati</taxon>
        <taxon>Pseudomonadota</taxon>
        <taxon>Betaproteobacteria</taxon>
        <taxon>Rhodocyclales</taxon>
        <taxon>Zoogloeaceae</taxon>
        <taxon>Pseudothauera</taxon>
    </lineage>
</organism>
<feature type="domain" description="CENP-V/GFA" evidence="5">
    <location>
        <begin position="1"/>
        <end position="116"/>
    </location>
</feature>
<dbReference type="InterPro" id="IPR006913">
    <property type="entry name" value="CENP-V/GFA"/>
</dbReference>
<keyword evidence="3" id="KW-0862">Zinc</keyword>
<evidence type="ECO:0000256" key="1">
    <source>
        <dbReference type="ARBA" id="ARBA00005495"/>
    </source>
</evidence>
<sequence>MKGSCACGRIQYEVQKLASVIQHCSCRTCRKSHAAAFNTAAAVKPEHFKWLSGEQLLRAFESSPGKHRYFCSHCGTHLIKRTDGRATFALRVATLDDDPKQVPEIQIWASHQVPWLHYGPEVAVYPEWGPGHK</sequence>
<dbReference type="Gene3D" id="3.90.1590.10">
    <property type="entry name" value="glutathione-dependent formaldehyde- activating enzyme (gfa)"/>
    <property type="match status" value="1"/>
</dbReference>
<dbReference type="Pfam" id="PF04828">
    <property type="entry name" value="GFA"/>
    <property type="match status" value="1"/>
</dbReference>
<dbReference type="InterPro" id="IPR011057">
    <property type="entry name" value="Mss4-like_sf"/>
</dbReference>
<dbReference type="EMBL" id="SSOC01000010">
    <property type="protein sequence ID" value="THF61076.1"/>
    <property type="molecule type" value="Genomic_DNA"/>
</dbReference>
<dbReference type="GO" id="GO:0016846">
    <property type="term" value="F:carbon-sulfur lyase activity"/>
    <property type="evidence" value="ECO:0007669"/>
    <property type="project" value="InterPro"/>
</dbReference>
<dbReference type="PANTHER" id="PTHR33337">
    <property type="entry name" value="GFA DOMAIN-CONTAINING PROTEIN"/>
    <property type="match status" value="1"/>
</dbReference>
<protein>
    <submittedName>
        <fullName evidence="6">GFA family protein</fullName>
    </submittedName>
</protein>
<evidence type="ECO:0000259" key="5">
    <source>
        <dbReference type="PROSITE" id="PS51891"/>
    </source>
</evidence>
<comment type="similarity">
    <text evidence="1">Belongs to the Gfa family.</text>
</comment>
<dbReference type="GO" id="GO:0046872">
    <property type="term" value="F:metal ion binding"/>
    <property type="evidence" value="ECO:0007669"/>
    <property type="project" value="UniProtKB-KW"/>
</dbReference>
<dbReference type="PANTHER" id="PTHR33337:SF40">
    <property type="entry name" value="CENP-V_GFA DOMAIN-CONTAINING PROTEIN-RELATED"/>
    <property type="match status" value="1"/>
</dbReference>
<dbReference type="AlphaFoldDB" id="A0A4S4AN63"/>
<keyword evidence="7" id="KW-1185">Reference proteome</keyword>